<reference evidence="9" key="1">
    <citation type="journal article" date="2019" name="Int. J. Syst. Evol. Microbiol.">
        <title>The Global Catalogue of Microorganisms (GCM) 10K type strain sequencing project: providing services to taxonomists for standard genome sequencing and annotation.</title>
        <authorList>
            <consortium name="The Broad Institute Genomics Platform"/>
            <consortium name="The Broad Institute Genome Sequencing Center for Infectious Disease"/>
            <person name="Wu L."/>
            <person name="Ma J."/>
        </authorList>
    </citation>
    <scope>NUCLEOTIDE SEQUENCE [LARGE SCALE GENOMIC DNA]</scope>
    <source>
        <strain evidence="9">NBRC 102146</strain>
    </source>
</reference>
<evidence type="ECO:0000259" key="7">
    <source>
        <dbReference type="Pfam" id="PF08281"/>
    </source>
</evidence>
<organism evidence="8 9">
    <name type="scientific">Sphingomonas astaxanthinifaciens DSM 22298</name>
    <dbReference type="NCBI Taxonomy" id="1123267"/>
    <lineage>
        <taxon>Bacteria</taxon>
        <taxon>Pseudomonadati</taxon>
        <taxon>Pseudomonadota</taxon>
        <taxon>Alphaproteobacteria</taxon>
        <taxon>Sphingomonadales</taxon>
        <taxon>Sphingomonadaceae</taxon>
        <taxon>Sphingomonas</taxon>
    </lineage>
</organism>
<dbReference type="InterPro" id="IPR014284">
    <property type="entry name" value="RNA_pol_sigma-70_dom"/>
</dbReference>
<evidence type="ECO:0000313" key="8">
    <source>
        <dbReference type="EMBL" id="GLR48531.1"/>
    </source>
</evidence>
<dbReference type="EMBL" id="BSOO01000028">
    <property type="protein sequence ID" value="GLR48531.1"/>
    <property type="molecule type" value="Genomic_DNA"/>
</dbReference>
<dbReference type="SUPFAM" id="SSF88946">
    <property type="entry name" value="Sigma2 domain of RNA polymerase sigma factors"/>
    <property type="match status" value="1"/>
</dbReference>
<dbReference type="Pfam" id="PF08281">
    <property type="entry name" value="Sigma70_r4_2"/>
    <property type="match status" value="1"/>
</dbReference>
<proteinExistence type="inferred from homology"/>
<protein>
    <submittedName>
        <fullName evidence="8">ECF sigma factor</fullName>
    </submittedName>
</protein>
<evidence type="ECO:0000256" key="5">
    <source>
        <dbReference type="SAM" id="MobiDB-lite"/>
    </source>
</evidence>
<evidence type="ECO:0000313" key="9">
    <source>
        <dbReference type="Proteomes" id="UP001156703"/>
    </source>
</evidence>
<feature type="domain" description="RNA polymerase sigma factor 70 region 4 type 2" evidence="7">
    <location>
        <begin position="113"/>
        <end position="165"/>
    </location>
</feature>
<dbReference type="Proteomes" id="UP001156703">
    <property type="component" value="Unassembled WGS sequence"/>
</dbReference>
<dbReference type="Gene3D" id="1.10.10.10">
    <property type="entry name" value="Winged helix-like DNA-binding domain superfamily/Winged helix DNA-binding domain"/>
    <property type="match status" value="1"/>
</dbReference>
<keyword evidence="3" id="KW-0731">Sigma factor</keyword>
<dbReference type="NCBIfam" id="TIGR02937">
    <property type="entry name" value="sigma70-ECF"/>
    <property type="match status" value="1"/>
</dbReference>
<dbReference type="InterPro" id="IPR013325">
    <property type="entry name" value="RNA_pol_sigma_r2"/>
</dbReference>
<dbReference type="SUPFAM" id="SSF88659">
    <property type="entry name" value="Sigma3 and sigma4 domains of RNA polymerase sigma factors"/>
    <property type="match status" value="1"/>
</dbReference>
<dbReference type="PANTHER" id="PTHR43133:SF63">
    <property type="entry name" value="RNA POLYMERASE SIGMA FACTOR FECI-RELATED"/>
    <property type="match status" value="1"/>
</dbReference>
<keyword evidence="4" id="KW-0804">Transcription</keyword>
<feature type="domain" description="RNA polymerase sigma-70 region 2" evidence="6">
    <location>
        <begin position="20"/>
        <end position="75"/>
    </location>
</feature>
<sequence length="178" mass="20186">MADGQATDGLLGLLERHAFELRRYLLAHGAGEAADDLMQELRLRILTAPTRPVAAPLGYLYRAATNLMIDHRRSRVQAQERDHHWSDASDRGAASIDPAPPADRVLEGRQRAELVRARLAELPQRARAILLRHRLDGVSQREIAREYGVSQSTVESDLRAAYRWLDALRHEMDEEKPR</sequence>
<dbReference type="InterPro" id="IPR036388">
    <property type="entry name" value="WH-like_DNA-bd_sf"/>
</dbReference>
<feature type="compositionally biased region" description="Basic and acidic residues" evidence="5">
    <location>
        <begin position="78"/>
        <end position="90"/>
    </location>
</feature>
<evidence type="ECO:0000259" key="6">
    <source>
        <dbReference type="Pfam" id="PF04542"/>
    </source>
</evidence>
<keyword evidence="9" id="KW-1185">Reference proteome</keyword>
<feature type="region of interest" description="Disordered" evidence="5">
    <location>
        <begin position="78"/>
        <end position="102"/>
    </location>
</feature>
<dbReference type="InterPro" id="IPR013324">
    <property type="entry name" value="RNA_pol_sigma_r3/r4-like"/>
</dbReference>
<evidence type="ECO:0000256" key="1">
    <source>
        <dbReference type="ARBA" id="ARBA00010641"/>
    </source>
</evidence>
<evidence type="ECO:0000256" key="4">
    <source>
        <dbReference type="ARBA" id="ARBA00023163"/>
    </source>
</evidence>
<dbReference type="PANTHER" id="PTHR43133">
    <property type="entry name" value="RNA POLYMERASE ECF-TYPE SIGMA FACTO"/>
    <property type="match status" value="1"/>
</dbReference>
<dbReference type="InterPro" id="IPR013249">
    <property type="entry name" value="RNA_pol_sigma70_r4_t2"/>
</dbReference>
<dbReference type="Gene3D" id="1.10.1740.10">
    <property type="match status" value="1"/>
</dbReference>
<evidence type="ECO:0000256" key="2">
    <source>
        <dbReference type="ARBA" id="ARBA00023015"/>
    </source>
</evidence>
<dbReference type="InterPro" id="IPR007627">
    <property type="entry name" value="RNA_pol_sigma70_r2"/>
</dbReference>
<keyword evidence="2" id="KW-0805">Transcription regulation</keyword>
<dbReference type="Pfam" id="PF04542">
    <property type="entry name" value="Sigma70_r2"/>
    <property type="match status" value="1"/>
</dbReference>
<name>A0ABQ5Z962_9SPHN</name>
<comment type="caution">
    <text evidence="8">The sequence shown here is derived from an EMBL/GenBank/DDBJ whole genome shotgun (WGS) entry which is preliminary data.</text>
</comment>
<accession>A0ABQ5Z962</accession>
<dbReference type="InterPro" id="IPR039425">
    <property type="entry name" value="RNA_pol_sigma-70-like"/>
</dbReference>
<gene>
    <name evidence="8" type="primary">bupI</name>
    <name evidence="8" type="ORF">GCM10007925_22480</name>
</gene>
<comment type="similarity">
    <text evidence="1">Belongs to the sigma-70 factor family. ECF subfamily.</text>
</comment>
<dbReference type="RefSeq" id="WP_029940276.1">
    <property type="nucleotide sequence ID" value="NZ_BSOO01000028.1"/>
</dbReference>
<evidence type="ECO:0000256" key="3">
    <source>
        <dbReference type="ARBA" id="ARBA00023082"/>
    </source>
</evidence>